<keyword evidence="1 10" id="KW-0963">Cytoplasm</keyword>
<dbReference type="Gene3D" id="3.40.1390.10">
    <property type="entry name" value="MurE/MurF, N-terminal domain"/>
    <property type="match status" value="1"/>
</dbReference>
<dbReference type="Pfam" id="PF02875">
    <property type="entry name" value="Mur_ligase_C"/>
    <property type="match status" value="1"/>
</dbReference>
<keyword evidence="9 10" id="KW-0961">Cell wall biogenesis/degradation</keyword>
<dbReference type="InterPro" id="IPR000713">
    <property type="entry name" value="Mur_ligase_N"/>
</dbReference>
<dbReference type="GO" id="GO:0071555">
    <property type="term" value="P:cell wall organization"/>
    <property type="evidence" value="ECO:0007669"/>
    <property type="project" value="UniProtKB-KW"/>
</dbReference>
<dbReference type="InterPro" id="IPR051046">
    <property type="entry name" value="MurCDEF_CellWall_CoF430Synth"/>
</dbReference>
<dbReference type="GO" id="GO:0047480">
    <property type="term" value="F:UDP-N-acetylmuramoyl-tripeptide-D-alanyl-D-alanine ligase activity"/>
    <property type="evidence" value="ECO:0007669"/>
    <property type="project" value="UniProtKB-UniRule"/>
</dbReference>
<dbReference type="InterPro" id="IPR035911">
    <property type="entry name" value="MurE/MurF_N"/>
</dbReference>
<keyword evidence="7 10" id="KW-0573">Peptidoglycan synthesis</keyword>
<keyword evidence="3 10" id="KW-0132">Cell division</keyword>
<feature type="binding site" evidence="10">
    <location>
        <begin position="109"/>
        <end position="115"/>
    </location>
    <ligand>
        <name>ATP</name>
        <dbReference type="ChEBI" id="CHEBI:30616"/>
    </ligand>
</feature>
<dbReference type="EC" id="6.3.2.10" evidence="10 11"/>
<evidence type="ECO:0000256" key="5">
    <source>
        <dbReference type="ARBA" id="ARBA00022840"/>
    </source>
</evidence>
<dbReference type="InterPro" id="IPR005863">
    <property type="entry name" value="UDP-N-AcMur_synth"/>
</dbReference>
<dbReference type="NCBIfam" id="TIGR01143">
    <property type="entry name" value="murF"/>
    <property type="match status" value="1"/>
</dbReference>
<dbReference type="Pfam" id="PF08245">
    <property type="entry name" value="Mur_ligase_M"/>
    <property type="match status" value="1"/>
</dbReference>
<evidence type="ECO:0000256" key="2">
    <source>
        <dbReference type="ARBA" id="ARBA00022598"/>
    </source>
</evidence>
<comment type="catalytic activity">
    <reaction evidence="10 11">
        <text>D-alanyl-D-alanine + UDP-N-acetyl-alpha-D-muramoyl-L-alanyl-gamma-D-glutamyl-meso-2,6-diaminopimelate + ATP = UDP-N-acetyl-alpha-D-muramoyl-L-alanyl-gamma-D-glutamyl-meso-2,6-diaminopimeloyl-D-alanyl-D-alanine + ADP + phosphate + H(+)</text>
        <dbReference type="Rhea" id="RHEA:28374"/>
        <dbReference type="ChEBI" id="CHEBI:15378"/>
        <dbReference type="ChEBI" id="CHEBI:30616"/>
        <dbReference type="ChEBI" id="CHEBI:43474"/>
        <dbReference type="ChEBI" id="CHEBI:57822"/>
        <dbReference type="ChEBI" id="CHEBI:61386"/>
        <dbReference type="ChEBI" id="CHEBI:83905"/>
        <dbReference type="ChEBI" id="CHEBI:456216"/>
        <dbReference type="EC" id="6.3.2.10"/>
    </reaction>
</comment>
<dbReference type="Gene3D" id="3.40.1190.10">
    <property type="entry name" value="Mur-like, catalytic domain"/>
    <property type="match status" value="1"/>
</dbReference>
<evidence type="ECO:0000313" key="15">
    <source>
        <dbReference type="EMBL" id="SDY59278.1"/>
    </source>
</evidence>
<evidence type="ECO:0000256" key="4">
    <source>
        <dbReference type="ARBA" id="ARBA00022741"/>
    </source>
</evidence>
<keyword evidence="8 10" id="KW-0131">Cell cycle</keyword>
<dbReference type="AlphaFoldDB" id="A0A1H3L5Q8"/>
<dbReference type="PANTHER" id="PTHR43024:SF1">
    <property type="entry name" value="UDP-N-ACETYLMURAMOYL-TRIPEPTIDE--D-ALANYL-D-ALANINE LIGASE"/>
    <property type="match status" value="1"/>
</dbReference>
<comment type="similarity">
    <text evidence="10">Belongs to the MurCDEF family. MurF subfamily.</text>
</comment>
<dbReference type="InterPro" id="IPR036615">
    <property type="entry name" value="Mur_ligase_C_dom_sf"/>
</dbReference>
<sequence>MNVQEAASVLHADWSGGNPVFTGVSTDSRSLKAGDLFVALSGERFDGHRFIPEAIEKGAVAAMVTREAASMQTKPDFGWLHVGDTRLGFGQLAANWRQRFTLPLVAVTGSNGKTTVKEMLAAICRHAAGSERVLATIGNLNNDIGVPHMLLQLHANHAYAIIEMGMNHAGEIAYLTRLAAPAVAIITNAGNAHIAQLGTTKAIASAKGEIFQGLDASGIAVINADDPYAALWRQLAGNRHIVDFGLNSQAQISARTIAHPGNNAWSFRLPAGHTEVLLQVPGRHNVYNALAAAAAASAIGIDKTAIAAGLHAFSGISGRLQKQPGQHRSTLIDDAYNANPESMWAALAVLANTPGKKILVMGDMGELGMDAARFHHRIGQQARAAGVQTLLALGELSAHAVAGFGEGAHHFTSMDDLLAKAESCLATDVTLLVKGSRFMRMERVIEKLKA</sequence>
<evidence type="ECO:0000256" key="3">
    <source>
        <dbReference type="ARBA" id="ARBA00022618"/>
    </source>
</evidence>
<dbReference type="Pfam" id="PF01225">
    <property type="entry name" value="Mur_ligase"/>
    <property type="match status" value="1"/>
</dbReference>
<dbReference type="SUPFAM" id="SSF53244">
    <property type="entry name" value="MurD-like peptide ligases, peptide-binding domain"/>
    <property type="match status" value="1"/>
</dbReference>
<dbReference type="GO" id="GO:0051301">
    <property type="term" value="P:cell division"/>
    <property type="evidence" value="ECO:0007669"/>
    <property type="project" value="UniProtKB-KW"/>
</dbReference>
<feature type="domain" description="Mur ligase N-terminal catalytic" evidence="12">
    <location>
        <begin position="21"/>
        <end position="68"/>
    </location>
</feature>
<keyword evidence="2 10" id="KW-0436">Ligase</keyword>
<dbReference type="RefSeq" id="WP_342707074.1">
    <property type="nucleotide sequence ID" value="NZ_FNOY01000045.1"/>
</dbReference>
<evidence type="ECO:0000256" key="7">
    <source>
        <dbReference type="ARBA" id="ARBA00022984"/>
    </source>
</evidence>
<organism evidence="15 16">
    <name type="scientific">Nitrosomonas halophila</name>
    <dbReference type="NCBI Taxonomy" id="44576"/>
    <lineage>
        <taxon>Bacteria</taxon>
        <taxon>Pseudomonadati</taxon>
        <taxon>Pseudomonadota</taxon>
        <taxon>Betaproteobacteria</taxon>
        <taxon>Nitrosomonadales</taxon>
        <taxon>Nitrosomonadaceae</taxon>
        <taxon>Nitrosomonas</taxon>
    </lineage>
</organism>
<comment type="function">
    <text evidence="10 11">Involved in cell wall formation. Catalyzes the final step in the synthesis of UDP-N-acetylmuramoyl-pentapeptide, the precursor of murein.</text>
</comment>
<dbReference type="Proteomes" id="UP000198640">
    <property type="component" value="Unassembled WGS sequence"/>
</dbReference>
<feature type="domain" description="Mur ligase C-terminal" evidence="13">
    <location>
        <begin position="318"/>
        <end position="437"/>
    </location>
</feature>
<keyword evidence="4 10" id="KW-0547">Nucleotide-binding</keyword>
<dbReference type="Gene3D" id="3.90.190.20">
    <property type="entry name" value="Mur ligase, C-terminal domain"/>
    <property type="match status" value="1"/>
</dbReference>
<dbReference type="GO" id="GO:0008766">
    <property type="term" value="F:UDP-N-acetylmuramoylalanyl-D-glutamyl-2,6-diaminopimelate-D-alanyl-D-alanine ligase activity"/>
    <property type="evidence" value="ECO:0007669"/>
    <property type="project" value="RHEA"/>
</dbReference>
<dbReference type="GO" id="GO:0008360">
    <property type="term" value="P:regulation of cell shape"/>
    <property type="evidence" value="ECO:0007669"/>
    <property type="project" value="UniProtKB-KW"/>
</dbReference>
<evidence type="ECO:0000259" key="12">
    <source>
        <dbReference type="Pfam" id="PF01225"/>
    </source>
</evidence>
<evidence type="ECO:0000313" key="16">
    <source>
        <dbReference type="Proteomes" id="UP000198640"/>
    </source>
</evidence>
<dbReference type="InterPro" id="IPR036565">
    <property type="entry name" value="Mur-like_cat_sf"/>
</dbReference>
<dbReference type="HAMAP" id="MF_02019">
    <property type="entry name" value="MurF"/>
    <property type="match status" value="1"/>
</dbReference>
<name>A0A1H3L5Q8_9PROT</name>
<dbReference type="UniPathway" id="UPA00219"/>
<keyword evidence="5 10" id="KW-0067">ATP-binding</keyword>
<feature type="domain" description="Mur ligase central" evidence="14">
    <location>
        <begin position="107"/>
        <end position="296"/>
    </location>
</feature>
<dbReference type="EMBL" id="FNOY01000045">
    <property type="protein sequence ID" value="SDY59278.1"/>
    <property type="molecule type" value="Genomic_DNA"/>
</dbReference>
<dbReference type="STRING" id="44576.SAMN05421881_104514"/>
<dbReference type="PANTHER" id="PTHR43024">
    <property type="entry name" value="UDP-N-ACETYLMURAMOYL-TRIPEPTIDE--D-ALANYL-D-ALANINE LIGASE"/>
    <property type="match status" value="1"/>
</dbReference>
<keyword evidence="6 10" id="KW-0133">Cell shape</keyword>
<keyword evidence="16" id="KW-1185">Reference proteome</keyword>
<dbReference type="GO" id="GO:0009252">
    <property type="term" value="P:peptidoglycan biosynthetic process"/>
    <property type="evidence" value="ECO:0007669"/>
    <property type="project" value="UniProtKB-UniRule"/>
</dbReference>
<evidence type="ECO:0000256" key="11">
    <source>
        <dbReference type="RuleBase" id="RU004136"/>
    </source>
</evidence>
<accession>A0A1H3L5Q8</accession>
<proteinExistence type="inferred from homology"/>
<comment type="subcellular location">
    <subcellularLocation>
        <location evidence="10 11">Cytoplasm</location>
    </subcellularLocation>
</comment>
<evidence type="ECO:0000256" key="10">
    <source>
        <dbReference type="HAMAP-Rule" id="MF_02019"/>
    </source>
</evidence>
<evidence type="ECO:0000256" key="1">
    <source>
        <dbReference type="ARBA" id="ARBA00022490"/>
    </source>
</evidence>
<dbReference type="SUPFAM" id="SSF63418">
    <property type="entry name" value="MurE/MurF N-terminal domain"/>
    <property type="match status" value="1"/>
</dbReference>
<dbReference type="InterPro" id="IPR004101">
    <property type="entry name" value="Mur_ligase_C"/>
</dbReference>
<comment type="pathway">
    <text evidence="10 11">Cell wall biogenesis; peptidoglycan biosynthesis.</text>
</comment>
<dbReference type="InterPro" id="IPR013221">
    <property type="entry name" value="Mur_ligase_cen"/>
</dbReference>
<evidence type="ECO:0000256" key="6">
    <source>
        <dbReference type="ARBA" id="ARBA00022960"/>
    </source>
</evidence>
<dbReference type="GO" id="GO:0005737">
    <property type="term" value="C:cytoplasm"/>
    <property type="evidence" value="ECO:0007669"/>
    <property type="project" value="UniProtKB-SubCell"/>
</dbReference>
<evidence type="ECO:0000259" key="13">
    <source>
        <dbReference type="Pfam" id="PF02875"/>
    </source>
</evidence>
<reference evidence="15 16" key="1">
    <citation type="submission" date="2016-10" db="EMBL/GenBank/DDBJ databases">
        <authorList>
            <person name="de Groot N.N."/>
        </authorList>
    </citation>
    <scope>NUCLEOTIDE SEQUENCE [LARGE SCALE GENOMIC DNA]</scope>
    <source>
        <strain evidence="15 16">Nm1</strain>
    </source>
</reference>
<dbReference type="SUPFAM" id="SSF53623">
    <property type="entry name" value="MurD-like peptide ligases, catalytic domain"/>
    <property type="match status" value="1"/>
</dbReference>
<evidence type="ECO:0000256" key="8">
    <source>
        <dbReference type="ARBA" id="ARBA00023306"/>
    </source>
</evidence>
<dbReference type="GO" id="GO:0005524">
    <property type="term" value="F:ATP binding"/>
    <property type="evidence" value="ECO:0007669"/>
    <property type="project" value="UniProtKB-UniRule"/>
</dbReference>
<protein>
    <recommendedName>
        <fullName evidence="10 11">UDP-N-acetylmuramoyl-tripeptide--D-alanyl-D-alanine ligase</fullName>
        <ecNumber evidence="10 11">6.3.2.10</ecNumber>
    </recommendedName>
    <alternativeName>
        <fullName evidence="10">D-alanyl-D-alanine-adding enzyme</fullName>
    </alternativeName>
</protein>
<evidence type="ECO:0000259" key="14">
    <source>
        <dbReference type="Pfam" id="PF08245"/>
    </source>
</evidence>
<evidence type="ECO:0000256" key="9">
    <source>
        <dbReference type="ARBA" id="ARBA00023316"/>
    </source>
</evidence>
<gene>
    <name evidence="10" type="primary">murF</name>
    <name evidence="15" type="ORF">SAMN05421881_104514</name>
</gene>